<feature type="chain" id="PRO_5017694286" description="Secreted protein" evidence="1">
    <location>
        <begin position="31"/>
        <end position="284"/>
    </location>
</feature>
<evidence type="ECO:0008006" key="4">
    <source>
        <dbReference type="Google" id="ProtNLM"/>
    </source>
</evidence>
<accession>A0A3E0GUJ5</accession>
<keyword evidence="3" id="KW-1185">Reference proteome</keyword>
<reference evidence="2 3" key="1">
    <citation type="submission" date="2018-08" db="EMBL/GenBank/DDBJ databases">
        <title>Genomic Encyclopedia of Archaeal and Bacterial Type Strains, Phase II (KMG-II): from individual species to whole genera.</title>
        <authorList>
            <person name="Goeker M."/>
        </authorList>
    </citation>
    <scope>NUCLEOTIDE SEQUENCE [LARGE SCALE GENOMIC DNA]</scope>
    <source>
        <strain evidence="2 3">DSM 45791</strain>
    </source>
</reference>
<name>A0A3E0GUJ5_9PSEU</name>
<proteinExistence type="predicted"/>
<evidence type="ECO:0000313" key="3">
    <source>
        <dbReference type="Proteomes" id="UP000256269"/>
    </source>
</evidence>
<protein>
    <recommendedName>
        <fullName evidence="4">Secreted protein</fullName>
    </recommendedName>
</protein>
<dbReference type="EMBL" id="QUNO01000026">
    <property type="protein sequence ID" value="REH28612.1"/>
    <property type="molecule type" value="Genomic_DNA"/>
</dbReference>
<feature type="signal peptide" evidence="1">
    <location>
        <begin position="1"/>
        <end position="30"/>
    </location>
</feature>
<dbReference type="Proteomes" id="UP000256269">
    <property type="component" value="Unassembled WGS sequence"/>
</dbReference>
<keyword evidence="1" id="KW-0732">Signal</keyword>
<organism evidence="2 3">
    <name type="scientific">Kutzneria buriramensis</name>
    <dbReference type="NCBI Taxonomy" id="1045776"/>
    <lineage>
        <taxon>Bacteria</taxon>
        <taxon>Bacillati</taxon>
        <taxon>Actinomycetota</taxon>
        <taxon>Actinomycetes</taxon>
        <taxon>Pseudonocardiales</taxon>
        <taxon>Pseudonocardiaceae</taxon>
        <taxon>Kutzneria</taxon>
    </lineage>
</organism>
<comment type="caution">
    <text evidence="2">The sequence shown here is derived from an EMBL/GenBank/DDBJ whole genome shotgun (WGS) entry which is preliminary data.</text>
</comment>
<evidence type="ECO:0000313" key="2">
    <source>
        <dbReference type="EMBL" id="REH28612.1"/>
    </source>
</evidence>
<dbReference type="AlphaFoldDB" id="A0A3E0GUJ5"/>
<evidence type="ECO:0000256" key="1">
    <source>
        <dbReference type="SAM" id="SignalP"/>
    </source>
</evidence>
<gene>
    <name evidence="2" type="ORF">BCF44_12654</name>
</gene>
<sequence>MDRGKRGWLSALAVAAAVVLAATTDGTANAATVDSFPKQDPTQCTPFTDHAAAQRAIDSGRAAIQLWTSLFDMPEADKLYEDYLSPGRASLVRTRITAPQVLAGFRNAQETKAAVGDLVGELVAKLPSKAPVFGADQDLRQVGLGQNVPISWGNLETYPGFLAGGLSGVELPGGTTIPDRRDIFGKYTLAKTAAQGHTKVTLTVHGLILRVLDSVDFCPGNLGTGMIRDVALGLSRLERTPYQDGRKCGPDSNCTVAKPVQFEVALPLDDVSIDVTSKFVGRES</sequence>